<comment type="caution">
    <text evidence="5">The sequence shown here is derived from an EMBL/GenBank/DDBJ whole genome shotgun (WGS) entry which is preliminary data.</text>
</comment>
<dbReference type="PANTHER" id="PTHR42840:SF3">
    <property type="entry name" value="BINDING ROSSMANN FOLD OXIDOREDUCTASE, PUTATIVE (AFU_ORTHOLOGUE AFUA_2G10240)-RELATED"/>
    <property type="match status" value="1"/>
</dbReference>
<protein>
    <submittedName>
        <fullName evidence="5">Inositol 2-dehydrogenase</fullName>
        <ecNumber evidence="5">1.1.1.18</ecNumber>
    </submittedName>
</protein>
<evidence type="ECO:0000256" key="1">
    <source>
        <dbReference type="ARBA" id="ARBA00010928"/>
    </source>
</evidence>
<dbReference type="RefSeq" id="WP_379189173.1">
    <property type="nucleotide sequence ID" value="NZ_JBHSOW010000058.1"/>
</dbReference>
<evidence type="ECO:0000259" key="3">
    <source>
        <dbReference type="Pfam" id="PF01408"/>
    </source>
</evidence>
<evidence type="ECO:0000259" key="4">
    <source>
        <dbReference type="Pfam" id="PF22725"/>
    </source>
</evidence>
<feature type="domain" description="GFO/IDH/MocA-like oxidoreductase" evidence="4">
    <location>
        <begin position="132"/>
        <end position="252"/>
    </location>
</feature>
<gene>
    <name evidence="5" type="primary">iolG</name>
    <name evidence="5" type="ORF">ACFPYJ_16050</name>
</gene>
<sequence length="343" mass="37628">MKKIKIGIIGAGRIGKIHTDNLRRQPQAEIVAISDLFAGPELTEWALERGIPIVTKDSDELLANPDIDAVFICSSTDTHVPLIKRAAQQGKHIFCEKPVSMDIRQTEEALEEVRKAGVQLQVGFNRRFDHNFKRIREYVKAGAIGETHLIKITSRDPAPPPESYIKVSGGIFMDMMIHDFDMARFLSGSEVEEVFAQGSVLIDSVFGKHGDVDTAIVTLRFANGALGVIDCSRKAVYGYDQRAEVFGSKGSAAATNDHPNTAVISTEDGVISEKPLHFFLERYNSAYIEETEQFINVLLQGGEVSVSGADACQAERIALAAKLSLRDNRSVKLSELKELKGGV</sequence>
<dbReference type="SUPFAM" id="SSF55347">
    <property type="entry name" value="Glyceraldehyde-3-phosphate dehydrogenase-like, C-terminal domain"/>
    <property type="match status" value="1"/>
</dbReference>
<comment type="similarity">
    <text evidence="1">Belongs to the Gfo/Idh/MocA family.</text>
</comment>
<dbReference type="EC" id="1.1.1.18" evidence="5"/>
<dbReference type="Pfam" id="PF01408">
    <property type="entry name" value="GFO_IDH_MocA"/>
    <property type="match status" value="1"/>
</dbReference>
<organism evidence="5 6">
    <name type="scientific">Paenibacillus solisilvae</name>
    <dbReference type="NCBI Taxonomy" id="2486751"/>
    <lineage>
        <taxon>Bacteria</taxon>
        <taxon>Bacillati</taxon>
        <taxon>Bacillota</taxon>
        <taxon>Bacilli</taxon>
        <taxon>Bacillales</taxon>
        <taxon>Paenibacillaceae</taxon>
        <taxon>Paenibacillus</taxon>
    </lineage>
</organism>
<dbReference type="NCBIfam" id="TIGR04380">
    <property type="entry name" value="myo_inos_iolG"/>
    <property type="match status" value="1"/>
</dbReference>
<accession>A0ABW0W2I3</accession>
<dbReference type="Proteomes" id="UP001596047">
    <property type="component" value="Unassembled WGS sequence"/>
</dbReference>
<dbReference type="InterPro" id="IPR036291">
    <property type="entry name" value="NAD(P)-bd_dom_sf"/>
</dbReference>
<evidence type="ECO:0000313" key="6">
    <source>
        <dbReference type="Proteomes" id="UP001596047"/>
    </source>
</evidence>
<keyword evidence="6" id="KW-1185">Reference proteome</keyword>
<dbReference type="InterPro" id="IPR055170">
    <property type="entry name" value="GFO_IDH_MocA-like_dom"/>
</dbReference>
<dbReference type="Gene3D" id="3.30.360.10">
    <property type="entry name" value="Dihydrodipicolinate Reductase, domain 2"/>
    <property type="match status" value="1"/>
</dbReference>
<dbReference type="Pfam" id="PF22725">
    <property type="entry name" value="GFO_IDH_MocA_C3"/>
    <property type="match status" value="1"/>
</dbReference>
<dbReference type="Gene3D" id="3.40.50.720">
    <property type="entry name" value="NAD(P)-binding Rossmann-like Domain"/>
    <property type="match status" value="1"/>
</dbReference>
<feature type="domain" description="Gfo/Idh/MocA-like oxidoreductase N-terminal" evidence="3">
    <location>
        <begin position="4"/>
        <end position="124"/>
    </location>
</feature>
<dbReference type="InterPro" id="IPR000683">
    <property type="entry name" value="Gfo/Idh/MocA-like_OxRdtase_N"/>
</dbReference>
<proteinExistence type="inferred from homology"/>
<dbReference type="SUPFAM" id="SSF51735">
    <property type="entry name" value="NAD(P)-binding Rossmann-fold domains"/>
    <property type="match status" value="1"/>
</dbReference>
<dbReference type="PANTHER" id="PTHR42840">
    <property type="entry name" value="NAD(P)-BINDING ROSSMANN-FOLD SUPERFAMILY PROTEIN-RELATED"/>
    <property type="match status" value="1"/>
</dbReference>
<name>A0ABW0W2I3_9BACL</name>
<evidence type="ECO:0000256" key="2">
    <source>
        <dbReference type="ARBA" id="ARBA00023002"/>
    </source>
</evidence>
<reference evidence="6" key="1">
    <citation type="journal article" date="2019" name="Int. J. Syst. Evol. Microbiol.">
        <title>The Global Catalogue of Microorganisms (GCM) 10K type strain sequencing project: providing services to taxonomists for standard genome sequencing and annotation.</title>
        <authorList>
            <consortium name="The Broad Institute Genomics Platform"/>
            <consortium name="The Broad Institute Genome Sequencing Center for Infectious Disease"/>
            <person name="Wu L."/>
            <person name="Ma J."/>
        </authorList>
    </citation>
    <scope>NUCLEOTIDE SEQUENCE [LARGE SCALE GENOMIC DNA]</scope>
    <source>
        <strain evidence="6">CGMCC 1.3240</strain>
    </source>
</reference>
<keyword evidence="2 5" id="KW-0560">Oxidoreductase</keyword>
<dbReference type="InterPro" id="IPR030827">
    <property type="entry name" value="Myo_inos_IolG"/>
</dbReference>
<evidence type="ECO:0000313" key="5">
    <source>
        <dbReference type="EMBL" id="MFC5650611.1"/>
    </source>
</evidence>
<dbReference type="EMBL" id="JBHSOW010000058">
    <property type="protein sequence ID" value="MFC5650611.1"/>
    <property type="molecule type" value="Genomic_DNA"/>
</dbReference>
<dbReference type="GO" id="GO:0050112">
    <property type="term" value="F:inositol 2-dehydrogenase (NAD+) activity"/>
    <property type="evidence" value="ECO:0007669"/>
    <property type="project" value="UniProtKB-EC"/>
</dbReference>